<dbReference type="OrthoDB" id="7489123at2759"/>
<accession>A0A4C1UNA7</accession>
<gene>
    <name evidence="1" type="ORF">EVAR_14297_1</name>
</gene>
<proteinExistence type="predicted"/>
<dbReference type="Proteomes" id="UP000299102">
    <property type="component" value="Unassembled WGS sequence"/>
</dbReference>
<organism evidence="1 2">
    <name type="scientific">Eumeta variegata</name>
    <name type="common">Bagworm moth</name>
    <name type="synonym">Eumeta japonica</name>
    <dbReference type="NCBI Taxonomy" id="151549"/>
    <lineage>
        <taxon>Eukaryota</taxon>
        <taxon>Metazoa</taxon>
        <taxon>Ecdysozoa</taxon>
        <taxon>Arthropoda</taxon>
        <taxon>Hexapoda</taxon>
        <taxon>Insecta</taxon>
        <taxon>Pterygota</taxon>
        <taxon>Neoptera</taxon>
        <taxon>Endopterygota</taxon>
        <taxon>Lepidoptera</taxon>
        <taxon>Glossata</taxon>
        <taxon>Ditrysia</taxon>
        <taxon>Tineoidea</taxon>
        <taxon>Psychidae</taxon>
        <taxon>Oiketicinae</taxon>
        <taxon>Eumeta</taxon>
    </lineage>
</organism>
<comment type="caution">
    <text evidence="1">The sequence shown here is derived from an EMBL/GenBank/DDBJ whole genome shotgun (WGS) entry which is preliminary data.</text>
</comment>
<evidence type="ECO:0000313" key="2">
    <source>
        <dbReference type="Proteomes" id="UP000299102"/>
    </source>
</evidence>
<dbReference type="EMBL" id="BGZK01000194">
    <property type="protein sequence ID" value="GBP27476.1"/>
    <property type="molecule type" value="Genomic_DNA"/>
</dbReference>
<protein>
    <submittedName>
        <fullName evidence="1">Uncharacterized protein</fullName>
    </submittedName>
</protein>
<dbReference type="AlphaFoldDB" id="A0A4C1UNA7"/>
<name>A0A4C1UNA7_EUMVA</name>
<sequence>MFVSLVNSRTDLTPGQKSAYLLSCLAVEPRDLLVEFLEEECRLLDKIPRDVRESSGNANRRMTLDQRAIVRTGTPYGLGSRLHPYEKLETRTTNSIGINDRYCARLAPLPISAPRISSTIPISIAVTKLSGVGTTSRGGDVLGGAVLLPSAVVALRNSAG</sequence>
<keyword evidence="2" id="KW-1185">Reference proteome</keyword>
<evidence type="ECO:0000313" key="1">
    <source>
        <dbReference type="EMBL" id="GBP27476.1"/>
    </source>
</evidence>
<reference evidence="1 2" key="1">
    <citation type="journal article" date="2019" name="Commun. Biol.">
        <title>The bagworm genome reveals a unique fibroin gene that provides high tensile strength.</title>
        <authorList>
            <person name="Kono N."/>
            <person name="Nakamura H."/>
            <person name="Ohtoshi R."/>
            <person name="Tomita M."/>
            <person name="Numata K."/>
            <person name="Arakawa K."/>
        </authorList>
    </citation>
    <scope>NUCLEOTIDE SEQUENCE [LARGE SCALE GENOMIC DNA]</scope>
</reference>